<evidence type="ECO:0000256" key="2">
    <source>
        <dbReference type="ARBA" id="ARBA00008854"/>
    </source>
</evidence>
<evidence type="ECO:0000256" key="1">
    <source>
        <dbReference type="ARBA" id="ARBA00004167"/>
    </source>
</evidence>
<proteinExistence type="inferred from homology"/>
<dbReference type="RefSeq" id="WP_125484162.1">
    <property type="nucleotide sequence ID" value="NZ_RSDW01000001.1"/>
</dbReference>
<evidence type="ECO:0000256" key="3">
    <source>
        <dbReference type="ARBA" id="ARBA00022692"/>
    </source>
</evidence>
<organism evidence="6 7">
    <name type="scientific">Edaphobacter aggregans</name>
    <dbReference type="NCBI Taxonomy" id="570835"/>
    <lineage>
        <taxon>Bacteria</taxon>
        <taxon>Pseudomonadati</taxon>
        <taxon>Acidobacteriota</taxon>
        <taxon>Terriglobia</taxon>
        <taxon>Terriglobales</taxon>
        <taxon>Acidobacteriaceae</taxon>
        <taxon>Edaphobacter</taxon>
    </lineage>
</organism>
<protein>
    <submittedName>
        <fullName evidence="6">LemA protein</fullName>
    </submittedName>
</protein>
<dbReference type="PANTHER" id="PTHR34478">
    <property type="entry name" value="PROTEIN LEMA"/>
    <property type="match status" value="1"/>
</dbReference>
<dbReference type="GO" id="GO:0016020">
    <property type="term" value="C:membrane"/>
    <property type="evidence" value="ECO:0007669"/>
    <property type="project" value="UniProtKB-SubCell"/>
</dbReference>
<evidence type="ECO:0000256" key="5">
    <source>
        <dbReference type="ARBA" id="ARBA00023136"/>
    </source>
</evidence>
<dbReference type="AlphaFoldDB" id="A0A428MF11"/>
<keyword evidence="5" id="KW-0472">Membrane</keyword>
<comment type="similarity">
    <text evidence="2">Belongs to the LemA family.</text>
</comment>
<dbReference type="Proteomes" id="UP000269669">
    <property type="component" value="Unassembled WGS sequence"/>
</dbReference>
<comment type="subcellular location">
    <subcellularLocation>
        <location evidence="1">Membrane</location>
        <topology evidence="1">Single-pass membrane protein</topology>
    </subcellularLocation>
</comment>
<keyword evidence="7" id="KW-1185">Reference proteome</keyword>
<dbReference type="SUPFAM" id="SSF140478">
    <property type="entry name" value="LemA-like"/>
    <property type="match status" value="1"/>
</dbReference>
<keyword evidence="4" id="KW-1133">Transmembrane helix</keyword>
<reference evidence="6 7" key="1">
    <citation type="submission" date="2018-12" db="EMBL/GenBank/DDBJ databases">
        <title>Sequencing of bacterial isolates from soil warming experiment in Harvard Forest, Massachusetts, USA.</title>
        <authorList>
            <person name="Deangelis K."/>
        </authorList>
    </citation>
    <scope>NUCLEOTIDE SEQUENCE [LARGE SCALE GENOMIC DNA]</scope>
    <source>
        <strain evidence="6 7">EB153</strain>
    </source>
</reference>
<dbReference type="InterPro" id="IPR007156">
    <property type="entry name" value="MamQ_LemA"/>
</dbReference>
<dbReference type="EMBL" id="RSDW01000001">
    <property type="protein sequence ID" value="RSL15422.1"/>
    <property type="molecule type" value="Genomic_DNA"/>
</dbReference>
<gene>
    <name evidence="6" type="ORF">EDE15_0910</name>
</gene>
<dbReference type="Pfam" id="PF04011">
    <property type="entry name" value="LemA"/>
    <property type="match status" value="1"/>
</dbReference>
<keyword evidence="3" id="KW-0812">Transmembrane</keyword>
<sequence length="194" mass="21607">MKSLWVVLGVVGLLILVLLFAGGSYISTKNTLVQKNEAINQAYSQVSVVQQRRLDLIPNLVASVKGYVAEESTILTNIANARAGILAAGSDRASSINANSKMDVALGPFFRLQEQYPNLKGNDQFMRLQDELAGTENRIAVERQRYNKTLEDYNVFVRQFPNSIWAGIAGFHYRDEYFKGNPENSVAPKVDFSK</sequence>
<dbReference type="OrthoDB" id="9804152at2"/>
<dbReference type="Gene3D" id="1.20.1440.20">
    <property type="entry name" value="LemA-like domain"/>
    <property type="match status" value="1"/>
</dbReference>
<evidence type="ECO:0000256" key="4">
    <source>
        <dbReference type="ARBA" id="ARBA00022989"/>
    </source>
</evidence>
<evidence type="ECO:0000313" key="7">
    <source>
        <dbReference type="Proteomes" id="UP000269669"/>
    </source>
</evidence>
<dbReference type="PANTHER" id="PTHR34478:SF2">
    <property type="entry name" value="MEMBRANE PROTEIN"/>
    <property type="match status" value="1"/>
</dbReference>
<name>A0A428MF11_9BACT</name>
<accession>A0A428MF11</accession>
<evidence type="ECO:0000313" key="6">
    <source>
        <dbReference type="EMBL" id="RSL15422.1"/>
    </source>
</evidence>
<comment type="caution">
    <text evidence="6">The sequence shown here is derived from an EMBL/GenBank/DDBJ whole genome shotgun (WGS) entry which is preliminary data.</text>
</comment>
<dbReference type="InterPro" id="IPR023353">
    <property type="entry name" value="LemA-like_dom_sf"/>
</dbReference>